<evidence type="ECO:0000313" key="2">
    <source>
        <dbReference type="EMBL" id="MXR70211.1"/>
    </source>
</evidence>
<dbReference type="Proteomes" id="UP000474778">
    <property type="component" value="Unassembled WGS sequence"/>
</dbReference>
<protein>
    <submittedName>
        <fullName evidence="2">Uncharacterized protein</fullName>
    </submittedName>
</protein>
<reference evidence="2 3" key="1">
    <citation type="submission" date="2019-12" db="EMBL/GenBank/DDBJ databases">
        <title>Shewanella insulae sp. nov., isolated from a tidal flat.</title>
        <authorList>
            <person name="Yoon J.-H."/>
        </authorList>
    </citation>
    <scope>NUCLEOTIDE SEQUENCE [LARGE SCALE GENOMIC DNA]</scope>
    <source>
        <strain evidence="2 3">JBTF-M18</strain>
    </source>
</reference>
<feature type="chain" id="PRO_5027093283" evidence="1">
    <location>
        <begin position="23"/>
        <end position="100"/>
    </location>
</feature>
<sequence>MKKLLIASLVTAASLMSASAQATSAPEMERMTVTYRNSLDYALHQYTIELMSHYRAEIQTSIQLQAKNSSQAMAEAFFSQTGQRQVALVNFSVEGSTRTE</sequence>
<comment type="caution">
    <text evidence="2">The sequence shown here is derived from an EMBL/GenBank/DDBJ whole genome shotgun (WGS) entry which is preliminary data.</text>
</comment>
<dbReference type="AlphaFoldDB" id="A0A6L7I4D1"/>
<name>A0A6L7I4D1_9GAMM</name>
<dbReference type="RefSeq" id="WP_160798087.1">
    <property type="nucleotide sequence ID" value="NZ_WRPA01000016.1"/>
</dbReference>
<organism evidence="2 3">
    <name type="scientific">Shewanella insulae</name>
    <dbReference type="NCBI Taxonomy" id="2681496"/>
    <lineage>
        <taxon>Bacteria</taxon>
        <taxon>Pseudomonadati</taxon>
        <taxon>Pseudomonadota</taxon>
        <taxon>Gammaproteobacteria</taxon>
        <taxon>Alteromonadales</taxon>
        <taxon>Shewanellaceae</taxon>
        <taxon>Shewanella</taxon>
    </lineage>
</organism>
<gene>
    <name evidence="2" type="ORF">GNT65_16250</name>
</gene>
<dbReference type="EMBL" id="WRPA01000016">
    <property type="protein sequence ID" value="MXR70211.1"/>
    <property type="molecule type" value="Genomic_DNA"/>
</dbReference>
<keyword evidence="3" id="KW-1185">Reference proteome</keyword>
<proteinExistence type="predicted"/>
<evidence type="ECO:0000313" key="3">
    <source>
        <dbReference type="Proteomes" id="UP000474778"/>
    </source>
</evidence>
<keyword evidence="1" id="KW-0732">Signal</keyword>
<feature type="signal peptide" evidence="1">
    <location>
        <begin position="1"/>
        <end position="22"/>
    </location>
</feature>
<evidence type="ECO:0000256" key="1">
    <source>
        <dbReference type="SAM" id="SignalP"/>
    </source>
</evidence>
<accession>A0A6L7I4D1</accession>